<feature type="compositionally biased region" description="Gly residues" evidence="3">
    <location>
        <begin position="196"/>
        <end position="251"/>
    </location>
</feature>
<feature type="compositionally biased region" description="Basic and acidic residues" evidence="3">
    <location>
        <begin position="179"/>
        <end position="190"/>
    </location>
</feature>
<keyword evidence="4" id="KW-0732">Signal</keyword>
<dbReference type="SUPFAM" id="SSF47473">
    <property type="entry name" value="EF-hand"/>
    <property type="match status" value="1"/>
</dbReference>
<evidence type="ECO:0000256" key="1">
    <source>
        <dbReference type="ARBA" id="ARBA00022723"/>
    </source>
</evidence>
<feature type="compositionally biased region" description="Gly residues" evidence="3">
    <location>
        <begin position="110"/>
        <end position="121"/>
    </location>
</feature>
<dbReference type="InterPro" id="IPR002048">
    <property type="entry name" value="EF_hand_dom"/>
</dbReference>
<gene>
    <name evidence="6" type="ORF">Poly41_65420</name>
</gene>
<dbReference type="OrthoDB" id="290123at2"/>
<feature type="compositionally biased region" description="Basic and acidic residues" evidence="3">
    <location>
        <begin position="42"/>
        <end position="57"/>
    </location>
</feature>
<evidence type="ECO:0000256" key="2">
    <source>
        <dbReference type="ARBA" id="ARBA00022737"/>
    </source>
</evidence>
<proteinExistence type="predicted"/>
<keyword evidence="1" id="KW-0479">Metal-binding</keyword>
<reference evidence="6 7" key="1">
    <citation type="submission" date="2019-02" db="EMBL/GenBank/DDBJ databases">
        <title>Deep-cultivation of Planctomycetes and their phenomic and genomic characterization uncovers novel biology.</title>
        <authorList>
            <person name="Wiegand S."/>
            <person name="Jogler M."/>
            <person name="Boedeker C."/>
            <person name="Pinto D."/>
            <person name="Vollmers J."/>
            <person name="Rivas-Marin E."/>
            <person name="Kohn T."/>
            <person name="Peeters S.H."/>
            <person name="Heuer A."/>
            <person name="Rast P."/>
            <person name="Oberbeckmann S."/>
            <person name="Bunk B."/>
            <person name="Jeske O."/>
            <person name="Meyerdierks A."/>
            <person name="Storesund J.E."/>
            <person name="Kallscheuer N."/>
            <person name="Luecker S."/>
            <person name="Lage O.M."/>
            <person name="Pohl T."/>
            <person name="Merkel B.J."/>
            <person name="Hornburger P."/>
            <person name="Mueller R.-W."/>
            <person name="Bruemmer F."/>
            <person name="Labrenz M."/>
            <person name="Spormann A.M."/>
            <person name="Op Den Camp H."/>
            <person name="Overmann J."/>
            <person name="Amann R."/>
            <person name="Jetten M.S.M."/>
            <person name="Mascher T."/>
            <person name="Medema M.H."/>
            <person name="Devos D.P."/>
            <person name="Kaster A.-K."/>
            <person name="Ovreas L."/>
            <person name="Rohde M."/>
            <person name="Galperin M.Y."/>
            <person name="Jogler C."/>
        </authorList>
    </citation>
    <scope>NUCLEOTIDE SEQUENCE [LARGE SCALE GENOMIC DNA]</scope>
    <source>
        <strain evidence="6 7">Poly41</strain>
    </source>
</reference>
<keyword evidence="7" id="KW-1185">Reference proteome</keyword>
<evidence type="ECO:0000313" key="6">
    <source>
        <dbReference type="EMBL" id="TWU30848.1"/>
    </source>
</evidence>
<dbReference type="InterPro" id="IPR018247">
    <property type="entry name" value="EF_Hand_1_Ca_BS"/>
</dbReference>
<protein>
    <submittedName>
        <fullName evidence="6">Transaldolase/EF-hand domain-containing protein</fullName>
    </submittedName>
</protein>
<dbReference type="PANTHER" id="PTHR10827:SF98">
    <property type="entry name" value="45 KDA CALCIUM-BINDING PROTEIN"/>
    <property type="match status" value="1"/>
</dbReference>
<comment type="caution">
    <text evidence="6">The sequence shown here is derived from an EMBL/GenBank/DDBJ whole genome shotgun (WGS) entry which is preliminary data.</text>
</comment>
<feature type="compositionally biased region" description="Basic and acidic residues" evidence="3">
    <location>
        <begin position="270"/>
        <end position="279"/>
    </location>
</feature>
<feature type="region of interest" description="Disordered" evidence="3">
    <location>
        <begin position="24"/>
        <end position="57"/>
    </location>
</feature>
<dbReference type="AlphaFoldDB" id="A0A5C6D283"/>
<dbReference type="Pfam" id="PF13202">
    <property type="entry name" value="EF-hand_5"/>
    <property type="match status" value="5"/>
</dbReference>
<dbReference type="SMART" id="SM00054">
    <property type="entry name" value="EFh"/>
    <property type="match status" value="3"/>
</dbReference>
<dbReference type="InterPro" id="IPR011992">
    <property type="entry name" value="EF-hand-dom_pair"/>
</dbReference>
<feature type="signal peptide" evidence="4">
    <location>
        <begin position="1"/>
        <end position="24"/>
    </location>
</feature>
<feature type="domain" description="EF-hand" evidence="5">
    <location>
        <begin position="120"/>
        <end position="155"/>
    </location>
</feature>
<keyword evidence="2" id="KW-0677">Repeat</keyword>
<feature type="compositionally biased region" description="Gly residues" evidence="3">
    <location>
        <begin position="26"/>
        <end position="41"/>
    </location>
</feature>
<dbReference type="PROSITE" id="PS50222">
    <property type="entry name" value="EF_HAND_2"/>
    <property type="match status" value="3"/>
</dbReference>
<dbReference type="GO" id="GO:0005509">
    <property type="term" value="F:calcium ion binding"/>
    <property type="evidence" value="ECO:0007669"/>
    <property type="project" value="InterPro"/>
</dbReference>
<feature type="domain" description="EF-hand" evidence="5">
    <location>
        <begin position="80"/>
        <end position="115"/>
    </location>
</feature>
<organism evidence="6 7">
    <name type="scientific">Novipirellula artificiosorum</name>
    <dbReference type="NCBI Taxonomy" id="2528016"/>
    <lineage>
        <taxon>Bacteria</taxon>
        <taxon>Pseudomonadati</taxon>
        <taxon>Planctomycetota</taxon>
        <taxon>Planctomycetia</taxon>
        <taxon>Pirellulales</taxon>
        <taxon>Pirellulaceae</taxon>
        <taxon>Novipirellula</taxon>
    </lineage>
</organism>
<dbReference type="EMBL" id="SJPV01000020">
    <property type="protein sequence ID" value="TWU30848.1"/>
    <property type="molecule type" value="Genomic_DNA"/>
</dbReference>
<evidence type="ECO:0000313" key="7">
    <source>
        <dbReference type="Proteomes" id="UP000319143"/>
    </source>
</evidence>
<evidence type="ECO:0000256" key="4">
    <source>
        <dbReference type="SAM" id="SignalP"/>
    </source>
</evidence>
<feature type="chain" id="PRO_5022860149" evidence="4">
    <location>
        <begin position="25"/>
        <end position="301"/>
    </location>
</feature>
<evidence type="ECO:0000256" key="3">
    <source>
        <dbReference type="SAM" id="MobiDB-lite"/>
    </source>
</evidence>
<evidence type="ECO:0000259" key="5">
    <source>
        <dbReference type="PROSITE" id="PS50222"/>
    </source>
</evidence>
<sequence length="301" mass="29989" precursor="true">MRNQRFFVLASALLIGSLASVANAQPGGGREGGGRGGFGRDGGGRGDGQEGERGGRGDIMRMLPVMAALDSDSDGVISADEIKASATALKSLDKNNDGTLTEDELRPQFGGRGAGPEGGSGSSQVVARMMAMDKDGDGKLSNTELTGRMRAILIKADQDKDGYASKEELETMAAADSETNERTGGERDRGQAASGPEGGRGFGGRGPGQGGPGQGGPGQGGPGQGGPGQGGPGQGGPGQGGPGQGGPGGFAGPPNPEQMLGRAFQYDADNDGKLSKTELAKMFSEMGQRQGAGGPGGRGPR</sequence>
<dbReference type="Gene3D" id="1.10.238.10">
    <property type="entry name" value="EF-hand"/>
    <property type="match status" value="2"/>
</dbReference>
<name>A0A5C6D283_9BACT</name>
<feature type="region of interest" description="Disordered" evidence="3">
    <location>
        <begin position="93"/>
        <end position="124"/>
    </location>
</feature>
<feature type="region of interest" description="Disordered" evidence="3">
    <location>
        <begin position="171"/>
        <end position="301"/>
    </location>
</feature>
<feature type="domain" description="EF-hand" evidence="5">
    <location>
        <begin position="265"/>
        <end position="289"/>
    </location>
</feature>
<feature type="compositionally biased region" description="Gly residues" evidence="3">
    <location>
        <begin position="290"/>
        <end position="301"/>
    </location>
</feature>
<accession>A0A5C6D283</accession>
<dbReference type="PANTHER" id="PTHR10827">
    <property type="entry name" value="RETICULOCALBIN"/>
    <property type="match status" value="1"/>
</dbReference>
<dbReference type="Proteomes" id="UP000319143">
    <property type="component" value="Unassembled WGS sequence"/>
</dbReference>
<dbReference type="PROSITE" id="PS00018">
    <property type="entry name" value="EF_HAND_1"/>
    <property type="match status" value="3"/>
</dbReference>